<dbReference type="GO" id="GO:0005763">
    <property type="term" value="C:mitochondrial small ribosomal subunit"/>
    <property type="evidence" value="ECO:0007669"/>
    <property type="project" value="TreeGrafter"/>
</dbReference>
<reference evidence="1 2" key="1">
    <citation type="submission" date="2024-01" db="EMBL/GenBank/DDBJ databases">
        <title>The genome of the rayed Mediterranean limpet Patella caerulea (Linnaeus, 1758).</title>
        <authorList>
            <person name="Anh-Thu Weber A."/>
            <person name="Halstead-Nussloch G."/>
        </authorList>
    </citation>
    <scope>NUCLEOTIDE SEQUENCE [LARGE SCALE GENOMIC DNA]</scope>
    <source>
        <strain evidence="1">AATW-2023a</strain>
        <tissue evidence="1">Whole specimen</tissue>
    </source>
</reference>
<dbReference type="AlphaFoldDB" id="A0AAN8PSG5"/>
<sequence length="343" mass="39856">MAASSRRLSYCLLKSNYTALLRQVTFQKSRCVRSLSSAITTETGKDDKDPFVVFRSQEVQRILKKITGLNVEKVSHMVSSTLKKPTYKLLTEEETQEAEESARKAAEWKLQMPPFMLPRKPIHDILSKDPDLEGFDSSKYVFTDISFGVSNKERLIVVRDTDGTLRKADWDERDRVNQVYNPTTGQVYIAPKMFDDENLERVLNDDKYIYMLDRACVQFEPDNPDFIRVTHKTFEHINKNRKFDVLRSTRHFGPMTFYLTWNNKIDLLLVDMIHRGLMDDCIDVVNLYVILHPTSKTANNMQDKQDIERVKTYCQNDAENKAELELSIQAFEDSLRGKSKQTA</sequence>
<organism evidence="1 2">
    <name type="scientific">Patella caerulea</name>
    <name type="common">Rayed Mediterranean limpet</name>
    <dbReference type="NCBI Taxonomy" id="87958"/>
    <lineage>
        <taxon>Eukaryota</taxon>
        <taxon>Metazoa</taxon>
        <taxon>Spiralia</taxon>
        <taxon>Lophotrochozoa</taxon>
        <taxon>Mollusca</taxon>
        <taxon>Gastropoda</taxon>
        <taxon>Patellogastropoda</taxon>
        <taxon>Patelloidea</taxon>
        <taxon>Patellidae</taxon>
        <taxon>Patella</taxon>
    </lineage>
</organism>
<dbReference type="GO" id="GO:0003735">
    <property type="term" value="F:structural constituent of ribosome"/>
    <property type="evidence" value="ECO:0007669"/>
    <property type="project" value="TreeGrafter"/>
</dbReference>
<evidence type="ECO:0000313" key="2">
    <source>
        <dbReference type="Proteomes" id="UP001347796"/>
    </source>
</evidence>
<name>A0AAN8PSG5_PATCE</name>
<dbReference type="Pfam" id="PF10245">
    <property type="entry name" value="MRP-S22"/>
    <property type="match status" value="1"/>
</dbReference>
<proteinExistence type="predicted"/>
<dbReference type="Proteomes" id="UP001347796">
    <property type="component" value="Unassembled WGS sequence"/>
</dbReference>
<dbReference type="PANTHER" id="PTHR13071">
    <property type="entry name" value="MITOCHONDRIAL 28S RIBOSOMAL PROTEIN S22"/>
    <property type="match status" value="1"/>
</dbReference>
<dbReference type="InterPro" id="IPR019374">
    <property type="entry name" value="Ribosomal_mS22"/>
</dbReference>
<dbReference type="PANTHER" id="PTHR13071:SF4">
    <property type="entry name" value="SMALL RIBOSOMAL SUBUNIT PROTEIN MS22"/>
    <property type="match status" value="1"/>
</dbReference>
<evidence type="ECO:0000313" key="1">
    <source>
        <dbReference type="EMBL" id="KAK6177671.1"/>
    </source>
</evidence>
<gene>
    <name evidence="1" type="ORF">SNE40_015726</name>
</gene>
<dbReference type="EMBL" id="JAZGQO010000010">
    <property type="protein sequence ID" value="KAK6177671.1"/>
    <property type="molecule type" value="Genomic_DNA"/>
</dbReference>
<evidence type="ECO:0008006" key="3">
    <source>
        <dbReference type="Google" id="ProtNLM"/>
    </source>
</evidence>
<keyword evidence="2" id="KW-1185">Reference proteome</keyword>
<accession>A0AAN8PSG5</accession>
<protein>
    <recommendedName>
        <fullName evidence="3">28S ribosomal protein S22, mitochondrial</fullName>
    </recommendedName>
</protein>
<comment type="caution">
    <text evidence="1">The sequence shown here is derived from an EMBL/GenBank/DDBJ whole genome shotgun (WGS) entry which is preliminary data.</text>
</comment>